<protein>
    <recommendedName>
        <fullName evidence="4">Phage integrase family protein</fullName>
    </recommendedName>
</protein>
<dbReference type="InterPro" id="IPR013762">
    <property type="entry name" value="Integrase-like_cat_sf"/>
</dbReference>
<dbReference type="Proteomes" id="UP000199180">
    <property type="component" value="Unassembled WGS sequence"/>
</dbReference>
<gene>
    <name evidence="2" type="ORF">SAMN04489858_1172</name>
</gene>
<keyword evidence="3" id="KW-1185">Reference proteome</keyword>
<sequence length="118" mass="13184">MITNKQLRLSARLMLPCFAGLKFAFAMVISLRAIAMMVQRTALAAGLRPGLPESERRALFAGHSLRVGLATSAEIDERHVQKQLGHATAEMTRRCQRNRDRFRVSLALLYKSLVGFIS</sequence>
<dbReference type="SUPFAM" id="SSF56349">
    <property type="entry name" value="DNA breaking-rejoining enzymes"/>
    <property type="match status" value="1"/>
</dbReference>
<name>A0A1I0IJ88_9RHOB</name>
<dbReference type="STRING" id="364199.SAMN04489858_1172"/>
<dbReference type="Gene3D" id="1.10.443.10">
    <property type="entry name" value="Intergrase catalytic core"/>
    <property type="match status" value="1"/>
</dbReference>
<accession>A0A1I0IJ88</accession>
<reference evidence="2 3" key="1">
    <citation type="submission" date="2016-10" db="EMBL/GenBank/DDBJ databases">
        <authorList>
            <person name="de Groot N.N."/>
        </authorList>
    </citation>
    <scope>NUCLEOTIDE SEQUENCE [LARGE SCALE GENOMIC DNA]</scope>
    <source>
        <strain evidence="2 3">DSM 17862</strain>
    </source>
</reference>
<evidence type="ECO:0008006" key="4">
    <source>
        <dbReference type="Google" id="ProtNLM"/>
    </source>
</evidence>
<proteinExistence type="predicted"/>
<evidence type="ECO:0000313" key="2">
    <source>
        <dbReference type="EMBL" id="SET97110.1"/>
    </source>
</evidence>
<keyword evidence="1" id="KW-0233">DNA recombination</keyword>
<dbReference type="InterPro" id="IPR011010">
    <property type="entry name" value="DNA_brk_join_enz"/>
</dbReference>
<dbReference type="AlphaFoldDB" id="A0A1I0IJ88"/>
<evidence type="ECO:0000313" key="3">
    <source>
        <dbReference type="Proteomes" id="UP000199180"/>
    </source>
</evidence>
<organism evidence="2 3">
    <name type="scientific">Paracoccus homiensis</name>
    <dbReference type="NCBI Taxonomy" id="364199"/>
    <lineage>
        <taxon>Bacteria</taxon>
        <taxon>Pseudomonadati</taxon>
        <taxon>Pseudomonadota</taxon>
        <taxon>Alphaproteobacteria</taxon>
        <taxon>Rhodobacterales</taxon>
        <taxon>Paracoccaceae</taxon>
        <taxon>Paracoccus</taxon>
    </lineage>
</organism>
<dbReference type="GO" id="GO:0003677">
    <property type="term" value="F:DNA binding"/>
    <property type="evidence" value="ECO:0007669"/>
    <property type="project" value="InterPro"/>
</dbReference>
<evidence type="ECO:0000256" key="1">
    <source>
        <dbReference type="ARBA" id="ARBA00023172"/>
    </source>
</evidence>
<dbReference type="GO" id="GO:0015074">
    <property type="term" value="P:DNA integration"/>
    <property type="evidence" value="ECO:0007669"/>
    <property type="project" value="InterPro"/>
</dbReference>
<dbReference type="GO" id="GO:0006310">
    <property type="term" value="P:DNA recombination"/>
    <property type="evidence" value="ECO:0007669"/>
    <property type="project" value="UniProtKB-KW"/>
</dbReference>
<dbReference type="EMBL" id="FOHO01000017">
    <property type="protein sequence ID" value="SET97110.1"/>
    <property type="molecule type" value="Genomic_DNA"/>
</dbReference>